<dbReference type="Gene3D" id="1.10.10.10">
    <property type="entry name" value="Winged helix-like DNA-binding domain superfamily/Winged helix DNA-binding domain"/>
    <property type="match status" value="1"/>
</dbReference>
<dbReference type="RefSeq" id="WP_203242010.1">
    <property type="nucleotide sequence ID" value="NZ_JAFBRH010000002.1"/>
</dbReference>
<gene>
    <name evidence="3" type="ORF">JQV55_08895</name>
</gene>
<dbReference type="GO" id="GO:0006351">
    <property type="term" value="P:DNA-templated transcription"/>
    <property type="evidence" value="ECO:0007669"/>
    <property type="project" value="TreeGrafter"/>
</dbReference>
<dbReference type="Gene3D" id="1.20.58.1460">
    <property type="match status" value="1"/>
</dbReference>
<dbReference type="PANTHER" id="PTHR30319:SF1">
    <property type="entry name" value="TRANSCRIPTIONAL REPRESSOR PAAX"/>
    <property type="match status" value="1"/>
</dbReference>
<name>A0AAE2VXP9_9RHOB</name>
<sequence length="263" mass="28694">MPTKGFDTLIAGLHGLGGQRVWSLMISLFGDLAQAPKQHIDGPLLSAIMQGLRVKPEAARVALHRLRNDGWIISQKVGRISRHSLTDKGRAECIAANPRIYADPALSTGRWNLVLTEDTSAEQIAEMTQRGFAPLVPRVFVGPPDSDAPQGALVLSADHAPSWLRKQIAPQIHQTGYENLLVAISSVKPDLPAPEDMDAIDIAVLRCLVVHNWRRLVLKHPELPAPLVDPDGASHQCHLLVADLLARYPRPELSAIKRCHSAA</sequence>
<keyword evidence="4" id="KW-1185">Reference proteome</keyword>
<dbReference type="Pfam" id="PF07848">
    <property type="entry name" value="PaaX"/>
    <property type="match status" value="1"/>
</dbReference>
<feature type="domain" description="Transcriptional repressor PaaX-like C-terminal" evidence="2">
    <location>
        <begin position="175"/>
        <end position="244"/>
    </location>
</feature>
<feature type="domain" description="Transcriptional repressor PaaX-like N-terminal" evidence="1">
    <location>
        <begin position="22"/>
        <end position="89"/>
    </location>
</feature>
<organism evidence="3 4">
    <name type="scientific">Sulfitobacter geojensis</name>
    <dbReference type="NCBI Taxonomy" id="1342299"/>
    <lineage>
        <taxon>Bacteria</taxon>
        <taxon>Pseudomonadati</taxon>
        <taxon>Pseudomonadota</taxon>
        <taxon>Alphaproteobacteria</taxon>
        <taxon>Rhodobacterales</taxon>
        <taxon>Roseobacteraceae</taxon>
        <taxon>Sulfitobacter</taxon>
    </lineage>
</organism>
<accession>A0AAE2VXP9</accession>
<dbReference type="Gene3D" id="3.30.70.2670">
    <property type="match status" value="1"/>
</dbReference>
<protein>
    <submittedName>
        <fullName evidence="3">PaaX family transcriptional regulator</fullName>
    </submittedName>
</protein>
<dbReference type="EMBL" id="JAFBRM010000002">
    <property type="protein sequence ID" value="MBM1713674.1"/>
    <property type="molecule type" value="Genomic_DNA"/>
</dbReference>
<dbReference type="Pfam" id="PF08223">
    <property type="entry name" value="PaaX_C"/>
    <property type="match status" value="1"/>
</dbReference>
<dbReference type="PANTHER" id="PTHR30319">
    <property type="entry name" value="PHENYLACETIC ACID REGULATOR-RELATED TRANSCRIPTIONAL REPRESSOR"/>
    <property type="match status" value="1"/>
</dbReference>
<evidence type="ECO:0000313" key="4">
    <source>
        <dbReference type="Proteomes" id="UP000732193"/>
    </source>
</evidence>
<reference evidence="3 4" key="1">
    <citation type="submission" date="2021-01" db="EMBL/GenBank/DDBJ databases">
        <title>Diatom-associated Roseobacters Show Island Model of Population Structure.</title>
        <authorList>
            <person name="Qu L."/>
            <person name="Feng X."/>
            <person name="Chen Y."/>
            <person name="Li L."/>
            <person name="Wang X."/>
            <person name="Hu Z."/>
            <person name="Wang H."/>
            <person name="Luo H."/>
        </authorList>
    </citation>
    <scope>NUCLEOTIDE SEQUENCE [LARGE SCALE GENOMIC DNA]</scope>
    <source>
        <strain evidence="3 4">TR60-84</strain>
    </source>
</reference>
<evidence type="ECO:0000259" key="1">
    <source>
        <dbReference type="Pfam" id="PF07848"/>
    </source>
</evidence>
<evidence type="ECO:0000313" key="3">
    <source>
        <dbReference type="EMBL" id="MBM1713674.1"/>
    </source>
</evidence>
<evidence type="ECO:0000259" key="2">
    <source>
        <dbReference type="Pfam" id="PF08223"/>
    </source>
</evidence>
<dbReference type="AlphaFoldDB" id="A0AAE2VXP9"/>
<dbReference type="InterPro" id="IPR036390">
    <property type="entry name" value="WH_DNA-bd_sf"/>
</dbReference>
<proteinExistence type="predicted"/>
<comment type="caution">
    <text evidence="3">The sequence shown here is derived from an EMBL/GenBank/DDBJ whole genome shotgun (WGS) entry which is preliminary data.</text>
</comment>
<dbReference type="InterPro" id="IPR012906">
    <property type="entry name" value="PaaX-like_N"/>
</dbReference>
<dbReference type="SUPFAM" id="SSF46785">
    <property type="entry name" value="Winged helix' DNA-binding domain"/>
    <property type="match status" value="1"/>
</dbReference>
<dbReference type="Proteomes" id="UP000732193">
    <property type="component" value="Unassembled WGS sequence"/>
</dbReference>
<dbReference type="InterPro" id="IPR036388">
    <property type="entry name" value="WH-like_DNA-bd_sf"/>
</dbReference>
<dbReference type="InterPro" id="IPR013225">
    <property type="entry name" value="PaaX_C"/>
</dbReference>